<protein>
    <recommendedName>
        <fullName evidence="1">Chromo domain-containing protein</fullName>
    </recommendedName>
</protein>
<proteinExistence type="predicted"/>
<dbReference type="SUPFAM" id="SSF54160">
    <property type="entry name" value="Chromo domain-like"/>
    <property type="match status" value="1"/>
</dbReference>
<evidence type="ECO:0000259" key="1">
    <source>
        <dbReference type="PROSITE" id="PS50013"/>
    </source>
</evidence>
<comment type="caution">
    <text evidence="2">The sequence shown here is derived from an EMBL/GenBank/DDBJ whole genome shotgun (WGS) entry which is preliminary data.</text>
</comment>
<dbReference type="InterPro" id="IPR000953">
    <property type="entry name" value="Chromo/chromo_shadow_dom"/>
</dbReference>
<organism evidence="2 3">
    <name type="scientific">Phytophthora palmivora</name>
    <dbReference type="NCBI Taxonomy" id="4796"/>
    <lineage>
        <taxon>Eukaryota</taxon>
        <taxon>Sar</taxon>
        <taxon>Stramenopiles</taxon>
        <taxon>Oomycota</taxon>
        <taxon>Peronosporomycetes</taxon>
        <taxon>Peronosporales</taxon>
        <taxon>Peronosporaceae</taxon>
        <taxon>Phytophthora</taxon>
    </lineage>
</organism>
<gene>
    <name evidence="2" type="ORF">PHPALM_9096</name>
</gene>
<dbReference type="PROSITE" id="PS50013">
    <property type="entry name" value="CHROMO_2"/>
    <property type="match status" value="1"/>
</dbReference>
<reference evidence="2 3" key="1">
    <citation type="journal article" date="2017" name="Genome Biol. Evol.">
        <title>Phytophthora megakarya and P. palmivora, closely related causal agents of cacao black pod rot, underwent increases in genome sizes and gene numbers by different mechanisms.</title>
        <authorList>
            <person name="Ali S.S."/>
            <person name="Shao J."/>
            <person name="Lary D.J."/>
            <person name="Kronmiller B."/>
            <person name="Shen D."/>
            <person name="Strem M.D."/>
            <person name="Amoako-Attah I."/>
            <person name="Akrofi A.Y."/>
            <person name="Begoude B.A."/>
            <person name="Ten Hoopen G.M."/>
            <person name="Coulibaly K."/>
            <person name="Kebe B.I."/>
            <person name="Melnick R.L."/>
            <person name="Guiltinan M.J."/>
            <person name="Tyler B.M."/>
            <person name="Meinhardt L.W."/>
            <person name="Bailey B.A."/>
        </authorList>
    </citation>
    <scope>NUCLEOTIDE SEQUENCE [LARGE SCALE GENOMIC DNA]</scope>
    <source>
        <strain evidence="3">sbr112.9</strain>
    </source>
</reference>
<dbReference type="PANTHER" id="PTHR35796">
    <property type="entry name" value="HYPOTHETICAL CYTOSOLIC PROTEIN"/>
    <property type="match status" value="1"/>
</dbReference>
<name>A0A2P4Y867_9STRA</name>
<evidence type="ECO:0000313" key="3">
    <source>
        <dbReference type="Proteomes" id="UP000237271"/>
    </source>
</evidence>
<keyword evidence="3" id="KW-1185">Reference proteome</keyword>
<evidence type="ECO:0000313" key="2">
    <source>
        <dbReference type="EMBL" id="POM74001.1"/>
    </source>
</evidence>
<sequence>MQLYAESSREVTEDLLNYALHSKGGHCVEVFRDIRYNSVANQWEIEVKWLGLDDLENTWEAYSSLQVDVPAAEWNHINPLGPEQRLGRVVEFHGSIGDFKELLRHLDEAYRDVDSVLVANGLATMEDPTHDILIRDGDGGKYLVFFSNKALPFTLQDTREAAWNLFKGTGKNYGDGELYNNAVKDLGLPFTIIEDFTKEIYANSVRADIKAKQIVQRHVETNRDVIVFVSRVVPIEIKHKAIFGLTYHLRGYAVTKPPESSTPGHELSLRQLCSRIYIFKEPGVSYESCHSRTL</sequence>
<dbReference type="Proteomes" id="UP000237271">
    <property type="component" value="Unassembled WGS sequence"/>
</dbReference>
<dbReference type="PANTHER" id="PTHR35796:SF3">
    <property type="entry name" value="BHLH DOMAIN-CONTAINING PROTEIN"/>
    <property type="match status" value="1"/>
</dbReference>
<feature type="domain" description="Chromo" evidence="1">
    <location>
        <begin position="26"/>
        <end position="70"/>
    </location>
</feature>
<dbReference type="InterPro" id="IPR016197">
    <property type="entry name" value="Chromo-like_dom_sf"/>
</dbReference>
<dbReference type="OrthoDB" id="115890at2759"/>
<accession>A0A2P4Y867</accession>
<dbReference type="AlphaFoldDB" id="A0A2P4Y867"/>
<dbReference type="EMBL" id="NCKW01004952">
    <property type="protein sequence ID" value="POM74001.1"/>
    <property type="molecule type" value="Genomic_DNA"/>
</dbReference>